<comment type="caution">
    <text evidence="1">The sequence shown here is derived from an EMBL/GenBank/DDBJ whole genome shotgun (WGS) entry which is preliminary data.</text>
</comment>
<protein>
    <submittedName>
        <fullName evidence="1">Uncharacterized protein</fullName>
    </submittedName>
</protein>
<sequence>MDGKTDSGVQIGAGSFFVRLSRRNEPSADNGSSLAEIEVKAGPFTGLVADDVLFGVAEFCSDLQSLYDRLTGRATLRSYEKFELMAEGNGRGAIHGLVELYGCHDPLSKLTFELDVDQTFLPDLIRSLRKEFLEPH</sequence>
<organism evidence="1 2">
    <name type="scientific">Hwanghaeella grinnelliae</name>
    <dbReference type="NCBI Taxonomy" id="2500179"/>
    <lineage>
        <taxon>Bacteria</taxon>
        <taxon>Pseudomonadati</taxon>
        <taxon>Pseudomonadota</taxon>
        <taxon>Alphaproteobacteria</taxon>
        <taxon>Rhodospirillales</taxon>
        <taxon>Rhodospirillaceae</taxon>
        <taxon>Hwanghaeella</taxon>
    </lineage>
</organism>
<dbReference type="Proteomes" id="UP000287447">
    <property type="component" value="Unassembled WGS sequence"/>
</dbReference>
<keyword evidence="2" id="KW-1185">Reference proteome</keyword>
<reference evidence="2" key="1">
    <citation type="submission" date="2019-01" db="EMBL/GenBank/DDBJ databases">
        <title>Gri0909 isolated from a small marine red alga.</title>
        <authorList>
            <person name="Kim J."/>
            <person name="Jeong S.E."/>
            <person name="Jeon C.O."/>
        </authorList>
    </citation>
    <scope>NUCLEOTIDE SEQUENCE [LARGE SCALE GENOMIC DNA]</scope>
    <source>
        <strain evidence="2">Gri0909</strain>
    </source>
</reference>
<name>A0A437QVT5_9PROT</name>
<dbReference type="AlphaFoldDB" id="A0A437QVT5"/>
<dbReference type="RefSeq" id="WP_127764015.1">
    <property type="nucleotide sequence ID" value="NZ_SADE01000001.1"/>
</dbReference>
<proteinExistence type="predicted"/>
<dbReference type="InterPro" id="IPR056510">
    <property type="entry name" value="WapI"/>
</dbReference>
<gene>
    <name evidence="1" type="ORF">EOI86_05035</name>
</gene>
<dbReference type="OrthoDB" id="8906501at2"/>
<dbReference type="Pfam" id="PF24716">
    <property type="entry name" value="WapI"/>
    <property type="match status" value="1"/>
</dbReference>
<accession>A0A437QVT5</accession>
<dbReference type="EMBL" id="SADE01000001">
    <property type="protein sequence ID" value="RVU38642.1"/>
    <property type="molecule type" value="Genomic_DNA"/>
</dbReference>
<evidence type="ECO:0000313" key="2">
    <source>
        <dbReference type="Proteomes" id="UP000287447"/>
    </source>
</evidence>
<evidence type="ECO:0000313" key="1">
    <source>
        <dbReference type="EMBL" id="RVU38642.1"/>
    </source>
</evidence>